<dbReference type="InterPro" id="IPR011990">
    <property type="entry name" value="TPR-like_helical_dom_sf"/>
</dbReference>
<dbReference type="Proteomes" id="UP000077177">
    <property type="component" value="Chromosome"/>
</dbReference>
<dbReference type="RefSeq" id="WP_066405075.1">
    <property type="nucleotide sequence ID" value="NZ_CP011390.1"/>
</dbReference>
<organism evidence="2 3">
    <name type="scientific">Flavisolibacter tropicus</name>
    <dbReference type="NCBI Taxonomy" id="1492898"/>
    <lineage>
        <taxon>Bacteria</taxon>
        <taxon>Pseudomonadati</taxon>
        <taxon>Bacteroidota</taxon>
        <taxon>Chitinophagia</taxon>
        <taxon>Chitinophagales</taxon>
        <taxon>Chitinophagaceae</taxon>
        <taxon>Flavisolibacter</taxon>
    </lineage>
</organism>
<feature type="chain" id="PRO_5008001220" description="Sel1 repeat family protein" evidence="1">
    <location>
        <begin position="31"/>
        <end position="315"/>
    </location>
</feature>
<dbReference type="SMART" id="SM00671">
    <property type="entry name" value="SEL1"/>
    <property type="match status" value="2"/>
</dbReference>
<keyword evidence="3" id="KW-1185">Reference proteome</keyword>
<sequence length="315" mass="36650">MKTKRPFAYKLLIHTLLTCLTLHFLPTAQAQYRVPGQDSAYALYSKIDTLQWKEYNAVFDFEKFDLNRIYELRKAIQPYVEAQDPLGEFLYAASMDLYPYGHGEPKEAQIALTYYTKAANKGLAEAERMLFDLYSYGLMGQERDEKKAFNYLQRVIKHGDATFKAKGYADLAGLFDSGTSSFVKRNKDSVIFYLEKALTYTPNDGWLLDYAAGTYEEKRNYTKAMTYLLRSDNEQSHIKVAEWLMEGKKVKKDVNQSLAILYKITDTLIKEYGKNLDGYMGGSNPMHLLNNWYRCKKWITREQLGKYFDPNWICD</sequence>
<evidence type="ECO:0000313" key="3">
    <source>
        <dbReference type="Proteomes" id="UP000077177"/>
    </source>
</evidence>
<name>A0A172TVV0_9BACT</name>
<dbReference type="EMBL" id="CP011390">
    <property type="protein sequence ID" value="ANE51251.1"/>
    <property type="molecule type" value="Genomic_DNA"/>
</dbReference>
<dbReference type="InterPro" id="IPR006597">
    <property type="entry name" value="Sel1-like"/>
</dbReference>
<accession>A0A172TVV0</accession>
<keyword evidence="1" id="KW-0732">Signal</keyword>
<proteinExistence type="predicted"/>
<dbReference type="KEGG" id="fla:SY85_12765"/>
<feature type="signal peptide" evidence="1">
    <location>
        <begin position="1"/>
        <end position="30"/>
    </location>
</feature>
<dbReference type="SUPFAM" id="SSF81901">
    <property type="entry name" value="HCP-like"/>
    <property type="match status" value="1"/>
</dbReference>
<dbReference type="Gene3D" id="1.25.40.10">
    <property type="entry name" value="Tetratricopeptide repeat domain"/>
    <property type="match status" value="1"/>
</dbReference>
<evidence type="ECO:0000256" key="1">
    <source>
        <dbReference type="SAM" id="SignalP"/>
    </source>
</evidence>
<gene>
    <name evidence="2" type="ORF">SY85_12765</name>
</gene>
<dbReference type="AlphaFoldDB" id="A0A172TVV0"/>
<dbReference type="STRING" id="1492898.SY85_12765"/>
<protein>
    <recommendedName>
        <fullName evidence="4">Sel1 repeat family protein</fullName>
    </recommendedName>
</protein>
<evidence type="ECO:0000313" key="2">
    <source>
        <dbReference type="EMBL" id="ANE51251.1"/>
    </source>
</evidence>
<evidence type="ECO:0008006" key="4">
    <source>
        <dbReference type="Google" id="ProtNLM"/>
    </source>
</evidence>
<dbReference type="OrthoDB" id="5365194at2"/>
<reference evidence="3" key="1">
    <citation type="submission" date="2015-01" db="EMBL/GenBank/DDBJ databases">
        <title>Flavisolibacter sp./LCS9/ whole genome sequencing.</title>
        <authorList>
            <person name="Kim M.K."/>
            <person name="Srinivasan S."/>
            <person name="Lee J.-J."/>
        </authorList>
    </citation>
    <scope>NUCLEOTIDE SEQUENCE [LARGE SCALE GENOMIC DNA]</scope>
    <source>
        <strain evidence="3">LCS9</strain>
    </source>
</reference>
<reference evidence="2 3" key="2">
    <citation type="journal article" date="2016" name="Int. J. Syst. Evol. Microbiol.">
        <title>Flavisolibacter tropicus sp. nov., isolated from tropical soil.</title>
        <authorList>
            <person name="Lee J.J."/>
            <person name="Kang M.S."/>
            <person name="Kim G.S."/>
            <person name="Lee C.S."/>
            <person name="Lim S."/>
            <person name="Lee J."/>
            <person name="Roh S.H."/>
            <person name="Kang H."/>
            <person name="Ha J.M."/>
            <person name="Bae S."/>
            <person name="Jung H.Y."/>
            <person name="Kim M.K."/>
        </authorList>
    </citation>
    <scope>NUCLEOTIDE SEQUENCE [LARGE SCALE GENOMIC DNA]</scope>
    <source>
        <strain evidence="2 3">LCS9</strain>
    </source>
</reference>
<dbReference type="Pfam" id="PF08238">
    <property type="entry name" value="Sel1"/>
    <property type="match status" value="4"/>
</dbReference>